<evidence type="ECO:0000259" key="3">
    <source>
        <dbReference type="PROSITE" id="PS51900"/>
    </source>
</evidence>
<keyword evidence="5" id="KW-1185">Reference proteome</keyword>
<evidence type="ECO:0000313" key="4">
    <source>
        <dbReference type="EMBL" id="GIO70278.1"/>
    </source>
</evidence>
<evidence type="ECO:0000313" key="5">
    <source>
        <dbReference type="Proteomes" id="UP000680638"/>
    </source>
</evidence>
<keyword evidence="1 2" id="KW-0238">DNA-binding</keyword>
<dbReference type="Gene3D" id="1.10.150.130">
    <property type="match status" value="1"/>
</dbReference>
<dbReference type="InterPro" id="IPR044068">
    <property type="entry name" value="CB"/>
</dbReference>
<name>A0ABQ4M548_9BACL</name>
<sequence>MIKFAVKEFIEDRELKNISQYTLDRYTRTLNEFQQFAAEDEILNVEDLTGNTIKKYLLYCQNEKGNNPTTKNSKLRVLKSFFNYLVECEYITEKQNPCKKVNYAKEDIKIEVFQPYHIKRAFCSNLRP</sequence>
<reference evidence="4 5" key="1">
    <citation type="submission" date="2021-03" db="EMBL/GenBank/DDBJ databases">
        <title>Antimicrobial resistance genes in bacteria isolated from Japanese honey, and their potential for conferring macrolide and lincosamide resistance in the American foulbrood pathogen Paenibacillus larvae.</title>
        <authorList>
            <person name="Okamoto M."/>
            <person name="Kumagai M."/>
            <person name="Kanamori H."/>
            <person name="Takamatsu D."/>
        </authorList>
    </citation>
    <scope>NUCLEOTIDE SEQUENCE [LARGE SCALE GENOMIC DNA]</scope>
    <source>
        <strain evidence="4 5">J21TS3</strain>
    </source>
</reference>
<protein>
    <recommendedName>
        <fullName evidence="3">Core-binding (CB) domain-containing protein</fullName>
    </recommendedName>
</protein>
<dbReference type="InterPro" id="IPR004107">
    <property type="entry name" value="Integrase_SAM-like_N"/>
</dbReference>
<comment type="caution">
    <text evidence="4">The sequence shown here is derived from an EMBL/GenBank/DDBJ whole genome shotgun (WGS) entry which is preliminary data.</text>
</comment>
<dbReference type="InterPro" id="IPR010998">
    <property type="entry name" value="Integrase_recombinase_N"/>
</dbReference>
<dbReference type="SUPFAM" id="SSF56349">
    <property type="entry name" value="DNA breaking-rejoining enzymes"/>
    <property type="match status" value="1"/>
</dbReference>
<gene>
    <name evidence="4" type="ORF">J21TS3_50990</name>
</gene>
<evidence type="ECO:0000256" key="2">
    <source>
        <dbReference type="PROSITE-ProRule" id="PRU01248"/>
    </source>
</evidence>
<dbReference type="EMBL" id="BORW01000055">
    <property type="protein sequence ID" value="GIO70278.1"/>
    <property type="molecule type" value="Genomic_DNA"/>
</dbReference>
<feature type="domain" description="Core-binding (CB)" evidence="3">
    <location>
        <begin position="1"/>
        <end position="86"/>
    </location>
</feature>
<accession>A0ABQ4M548</accession>
<proteinExistence type="predicted"/>
<dbReference type="PROSITE" id="PS51900">
    <property type="entry name" value="CB"/>
    <property type="match status" value="1"/>
</dbReference>
<dbReference type="Pfam" id="PF02899">
    <property type="entry name" value="Phage_int_SAM_1"/>
    <property type="match status" value="1"/>
</dbReference>
<organism evidence="4 5">
    <name type="scientific">Paenibacillus cookii</name>
    <dbReference type="NCBI Taxonomy" id="157839"/>
    <lineage>
        <taxon>Bacteria</taxon>
        <taxon>Bacillati</taxon>
        <taxon>Bacillota</taxon>
        <taxon>Bacilli</taxon>
        <taxon>Bacillales</taxon>
        <taxon>Paenibacillaceae</taxon>
        <taxon>Paenibacillus</taxon>
    </lineage>
</organism>
<dbReference type="Proteomes" id="UP000680638">
    <property type="component" value="Unassembled WGS sequence"/>
</dbReference>
<dbReference type="InterPro" id="IPR011010">
    <property type="entry name" value="DNA_brk_join_enz"/>
</dbReference>
<evidence type="ECO:0000256" key="1">
    <source>
        <dbReference type="ARBA" id="ARBA00023125"/>
    </source>
</evidence>